<dbReference type="AlphaFoldDB" id="A0AAV1JM33"/>
<dbReference type="Gene3D" id="3.90.1200.10">
    <property type="match status" value="1"/>
</dbReference>
<evidence type="ECO:0000259" key="1">
    <source>
        <dbReference type="SMART" id="SM00587"/>
    </source>
</evidence>
<sequence>MVDAEKILRNTLDKELDEHGYIPRDVKIDPISSGGANYTSKLFLVDVTTPKEQLKLFAKVAIINKELRQTMCADWLFKTERIVFTKIAKVFDRLQTRYNIPEDEKLRFPKFYGCSDEQGKEVVLMENLMASGYQSFDRFKSMDWEHACASVEYLAKFHALSFAYAKDYPEEFEELANMKYEIGAQELDEEVMKPMMEKIIGGALAVVKEDQRDRLMKYFNTMPKMNAYTISDGRPVLSHGDFRLSNILFRKSEDKLSAIAVDFQTVYAGRPPTDLIYLIFLGSDVEFRAEYYEKLIAFYYDSLCAMMRKYSLEPTEVYPKENFDSDMKETLPYAVLLGTAVLPTVLVEENTAPDPEKQSFDQFIRSPTEIYAKRFSGIVDDCIRWNVI</sequence>
<keyword evidence="3" id="KW-1185">Reference proteome</keyword>
<dbReference type="Proteomes" id="UP001497472">
    <property type="component" value="Unassembled WGS sequence"/>
</dbReference>
<dbReference type="SUPFAM" id="SSF56112">
    <property type="entry name" value="Protein kinase-like (PK-like)"/>
    <property type="match status" value="1"/>
</dbReference>
<feature type="domain" description="CHK kinase-like" evidence="1">
    <location>
        <begin position="123"/>
        <end position="309"/>
    </location>
</feature>
<organism evidence="2 3">
    <name type="scientific">Leptosia nina</name>
    <dbReference type="NCBI Taxonomy" id="320188"/>
    <lineage>
        <taxon>Eukaryota</taxon>
        <taxon>Metazoa</taxon>
        <taxon>Ecdysozoa</taxon>
        <taxon>Arthropoda</taxon>
        <taxon>Hexapoda</taxon>
        <taxon>Insecta</taxon>
        <taxon>Pterygota</taxon>
        <taxon>Neoptera</taxon>
        <taxon>Endopterygota</taxon>
        <taxon>Lepidoptera</taxon>
        <taxon>Glossata</taxon>
        <taxon>Ditrysia</taxon>
        <taxon>Papilionoidea</taxon>
        <taxon>Pieridae</taxon>
        <taxon>Pierinae</taxon>
        <taxon>Leptosia</taxon>
    </lineage>
</organism>
<accession>A0AAV1JM33</accession>
<gene>
    <name evidence="2" type="ORF">LNINA_LOCUS9493</name>
</gene>
<dbReference type="InterPro" id="IPR015897">
    <property type="entry name" value="CHK_kinase-like"/>
</dbReference>
<dbReference type="SMART" id="SM00587">
    <property type="entry name" value="CHK"/>
    <property type="match status" value="1"/>
</dbReference>
<reference evidence="2 3" key="1">
    <citation type="submission" date="2023-11" db="EMBL/GenBank/DDBJ databases">
        <authorList>
            <person name="Okamura Y."/>
        </authorList>
    </citation>
    <scope>NUCLEOTIDE SEQUENCE [LARGE SCALE GENOMIC DNA]</scope>
</reference>
<evidence type="ECO:0000313" key="3">
    <source>
        <dbReference type="Proteomes" id="UP001497472"/>
    </source>
</evidence>
<dbReference type="Pfam" id="PF02958">
    <property type="entry name" value="EcKL"/>
    <property type="match status" value="1"/>
</dbReference>
<proteinExistence type="predicted"/>
<comment type="caution">
    <text evidence="2">The sequence shown here is derived from an EMBL/GenBank/DDBJ whole genome shotgun (WGS) entry which is preliminary data.</text>
</comment>
<dbReference type="InterPro" id="IPR004119">
    <property type="entry name" value="EcKL"/>
</dbReference>
<dbReference type="PANTHER" id="PTHR11012:SF8">
    <property type="entry name" value="JUVENILE HORMONE-INDUCIBLE PROTEIN 26"/>
    <property type="match status" value="1"/>
</dbReference>
<dbReference type="EMBL" id="CAVLEF010000081">
    <property type="protein sequence ID" value="CAK1550258.1"/>
    <property type="molecule type" value="Genomic_DNA"/>
</dbReference>
<protein>
    <recommendedName>
        <fullName evidence="1">CHK kinase-like domain-containing protein</fullName>
    </recommendedName>
</protein>
<dbReference type="PANTHER" id="PTHR11012">
    <property type="entry name" value="PROTEIN KINASE-LIKE DOMAIN-CONTAINING"/>
    <property type="match status" value="1"/>
</dbReference>
<dbReference type="InterPro" id="IPR011009">
    <property type="entry name" value="Kinase-like_dom_sf"/>
</dbReference>
<name>A0AAV1JM33_9NEOP</name>
<evidence type="ECO:0000313" key="2">
    <source>
        <dbReference type="EMBL" id="CAK1550258.1"/>
    </source>
</evidence>